<feature type="transmembrane region" description="Helical" evidence="1">
    <location>
        <begin position="6"/>
        <end position="24"/>
    </location>
</feature>
<dbReference type="AlphaFoldDB" id="A0A4P9XN47"/>
<keyword evidence="3" id="KW-1185">Reference proteome</keyword>
<reference evidence="3" key="1">
    <citation type="journal article" date="2018" name="Nat. Microbiol.">
        <title>Leveraging single-cell genomics to expand the fungal tree of life.</title>
        <authorList>
            <person name="Ahrendt S.R."/>
            <person name="Quandt C.A."/>
            <person name="Ciobanu D."/>
            <person name="Clum A."/>
            <person name="Salamov A."/>
            <person name="Andreopoulos B."/>
            <person name="Cheng J.F."/>
            <person name="Woyke T."/>
            <person name="Pelin A."/>
            <person name="Henrissat B."/>
            <person name="Reynolds N.K."/>
            <person name="Benny G.L."/>
            <person name="Smith M.E."/>
            <person name="James T.Y."/>
            <person name="Grigoriev I.V."/>
        </authorList>
    </citation>
    <scope>NUCLEOTIDE SEQUENCE [LARGE SCALE GENOMIC DNA]</scope>
    <source>
        <strain evidence="3">RSA 1356</strain>
    </source>
</reference>
<keyword evidence="2" id="KW-0808">Transferase</keyword>
<dbReference type="OrthoDB" id="2157498at2759"/>
<dbReference type="STRING" id="78915.A0A4P9XN47"/>
<dbReference type="EMBL" id="KZ992828">
    <property type="protein sequence ID" value="RKP06730.1"/>
    <property type="molecule type" value="Genomic_DNA"/>
</dbReference>
<keyword evidence="1" id="KW-0812">Transmembrane</keyword>
<dbReference type="GO" id="GO:0016757">
    <property type="term" value="F:glycosyltransferase activity"/>
    <property type="evidence" value="ECO:0007669"/>
    <property type="project" value="UniProtKB-KW"/>
</dbReference>
<keyword evidence="2" id="KW-0328">Glycosyltransferase</keyword>
<name>A0A4P9XN47_9FUNG</name>
<organism evidence="2 3">
    <name type="scientific">Thamnocephalis sphaerospora</name>
    <dbReference type="NCBI Taxonomy" id="78915"/>
    <lineage>
        <taxon>Eukaryota</taxon>
        <taxon>Fungi</taxon>
        <taxon>Fungi incertae sedis</taxon>
        <taxon>Zoopagomycota</taxon>
        <taxon>Zoopagomycotina</taxon>
        <taxon>Zoopagomycetes</taxon>
        <taxon>Zoopagales</taxon>
        <taxon>Sigmoideomycetaceae</taxon>
        <taxon>Thamnocephalis</taxon>
    </lineage>
</organism>
<feature type="transmembrane region" description="Helical" evidence="1">
    <location>
        <begin position="45"/>
        <end position="66"/>
    </location>
</feature>
<proteinExistence type="predicted"/>
<keyword evidence="1" id="KW-1133">Transmembrane helix</keyword>
<evidence type="ECO:0000313" key="2">
    <source>
        <dbReference type="EMBL" id="RKP06730.1"/>
    </source>
</evidence>
<dbReference type="InterPro" id="IPR029164">
    <property type="entry name" value="PIG-Y"/>
</dbReference>
<evidence type="ECO:0000256" key="1">
    <source>
        <dbReference type="SAM" id="Phobius"/>
    </source>
</evidence>
<dbReference type="PANTHER" id="PTHR36485:SF1">
    <property type="entry name" value="TRANSMEMBRANE PROTEIN"/>
    <property type="match status" value="1"/>
</dbReference>
<dbReference type="Proteomes" id="UP000271241">
    <property type="component" value="Unassembled WGS sequence"/>
</dbReference>
<dbReference type="Pfam" id="PF15159">
    <property type="entry name" value="PIG-Y"/>
    <property type="match status" value="1"/>
</dbReference>
<protein>
    <submittedName>
        <fullName evidence="2">Phosphatidylinositol N-acetylglucosaminyltransferase subunit Y</fullName>
    </submittedName>
</protein>
<evidence type="ECO:0000313" key="3">
    <source>
        <dbReference type="Proteomes" id="UP000271241"/>
    </source>
</evidence>
<keyword evidence="1" id="KW-0472">Membrane</keyword>
<accession>A0A4P9XN47</accession>
<feature type="non-terminal residue" evidence="2">
    <location>
        <position position="74"/>
    </location>
</feature>
<gene>
    <name evidence="2" type="ORF">THASP1DRAFT_3609</name>
</gene>
<feature type="non-terminal residue" evidence="2">
    <location>
        <position position="1"/>
    </location>
</feature>
<sequence length="74" mass="8647">TPFWGWVMLLSTYIVFICGIYAVFVSSWMPVTGSVVLDAIRSDQYYCLLLPLMLPVSFYAVTWNWMGMKLFRHN</sequence>
<dbReference type="PANTHER" id="PTHR36485">
    <property type="entry name" value="OS01G0939000 PROTEIN"/>
    <property type="match status" value="1"/>
</dbReference>